<accession>A0ACC3DHN7</accession>
<comment type="caution">
    <text evidence="1">The sequence shown here is derived from an EMBL/GenBank/DDBJ whole genome shotgun (WGS) entry which is preliminary data.</text>
</comment>
<name>A0ACC3DHN7_9PEZI</name>
<organism evidence="1 2">
    <name type="scientific">Coniosporium uncinatum</name>
    <dbReference type="NCBI Taxonomy" id="93489"/>
    <lineage>
        <taxon>Eukaryota</taxon>
        <taxon>Fungi</taxon>
        <taxon>Dikarya</taxon>
        <taxon>Ascomycota</taxon>
        <taxon>Pezizomycotina</taxon>
        <taxon>Dothideomycetes</taxon>
        <taxon>Dothideomycetes incertae sedis</taxon>
        <taxon>Coniosporium</taxon>
    </lineage>
</organism>
<evidence type="ECO:0000313" key="1">
    <source>
        <dbReference type="EMBL" id="KAK3076178.1"/>
    </source>
</evidence>
<dbReference type="Proteomes" id="UP001186974">
    <property type="component" value="Unassembled WGS sequence"/>
</dbReference>
<reference evidence="1" key="1">
    <citation type="submission" date="2024-09" db="EMBL/GenBank/DDBJ databases">
        <title>Black Yeasts Isolated from many extreme environments.</title>
        <authorList>
            <person name="Coleine C."/>
            <person name="Stajich J.E."/>
            <person name="Selbmann L."/>
        </authorList>
    </citation>
    <scope>NUCLEOTIDE SEQUENCE</scope>
    <source>
        <strain evidence="1">CCFEE 5737</strain>
    </source>
</reference>
<proteinExistence type="predicted"/>
<feature type="non-terminal residue" evidence="1">
    <location>
        <position position="325"/>
    </location>
</feature>
<evidence type="ECO:0000313" key="2">
    <source>
        <dbReference type="Proteomes" id="UP001186974"/>
    </source>
</evidence>
<sequence length="325" mass="35918">MSRTQEDTWAKTIVGLKAKLNRKDDASDSDSDIQTSTNRGSKLKRKAKYVQQGRLDNPNGSQTYKEKVNHAGYDRYIISRNPPPYLNEFGEEISEDDEWDDVDAPLQEENIYENIKLEELLAPLASAAELPTHPAMSVPYYSTDLPEMVESARAMLHKEQQTLWRMKHLLRGLRGDQTWIPCGQMQTEFDDWLLSGEQQVSSAPASRTSFVNGASAADITMQIWGSAPNAHLQGGLEVVKIPPLGRMTTQQDRHQNDTESAMQVEVANDIVPSGTMVNGQDASSSSLINGVVVSTQDTSKRNTGPQTNGVVHPAAHTDGVLMEPI</sequence>
<dbReference type="EMBL" id="JAWDJW010004272">
    <property type="protein sequence ID" value="KAK3076178.1"/>
    <property type="molecule type" value="Genomic_DNA"/>
</dbReference>
<gene>
    <name evidence="1" type="ORF">LTS18_013704</name>
</gene>
<protein>
    <submittedName>
        <fullName evidence="1">Uncharacterized protein</fullName>
    </submittedName>
</protein>
<keyword evidence="2" id="KW-1185">Reference proteome</keyword>